<reference evidence="2" key="1">
    <citation type="journal article" date="2021" name="Microb. Physiol.">
        <title>Proteogenomic Insights into the Physiology of Marine, Sulfate-Reducing, Filamentous Desulfonema limicola and Desulfonema magnum.</title>
        <authorList>
            <person name="Schnaars V."/>
            <person name="Wohlbrand L."/>
            <person name="Scheve S."/>
            <person name="Hinrichs C."/>
            <person name="Reinhardt R."/>
            <person name="Rabus R."/>
        </authorList>
    </citation>
    <scope>NUCLEOTIDE SEQUENCE</scope>
    <source>
        <strain evidence="2">5ac10</strain>
    </source>
</reference>
<dbReference type="Pfam" id="PF13480">
    <property type="entry name" value="Acetyltransf_6"/>
    <property type="match status" value="1"/>
</dbReference>
<dbReference type="InterPro" id="IPR050644">
    <property type="entry name" value="PG_Glycine_Bridge_Synth"/>
</dbReference>
<dbReference type="PANTHER" id="PTHR36174:SF1">
    <property type="entry name" value="LIPID II:GLYCINE GLYCYLTRANSFERASE"/>
    <property type="match status" value="1"/>
</dbReference>
<dbReference type="InterPro" id="IPR017469">
    <property type="entry name" value="PEP-CTERM_FemAB-rel"/>
</dbReference>
<organism evidence="2 3">
    <name type="scientific">Desulfonema limicola</name>
    <dbReference type="NCBI Taxonomy" id="45656"/>
    <lineage>
        <taxon>Bacteria</taxon>
        <taxon>Pseudomonadati</taxon>
        <taxon>Thermodesulfobacteriota</taxon>
        <taxon>Desulfobacteria</taxon>
        <taxon>Desulfobacterales</taxon>
        <taxon>Desulfococcaceae</taxon>
        <taxon>Desulfonema</taxon>
    </lineage>
</organism>
<dbReference type="Gene3D" id="3.40.630.30">
    <property type="match status" value="1"/>
</dbReference>
<dbReference type="NCBIfam" id="TIGR03019">
    <property type="entry name" value="pepcterm_femAB"/>
    <property type="match status" value="1"/>
</dbReference>
<dbReference type="InterPro" id="IPR016181">
    <property type="entry name" value="Acyl_CoA_acyltransferase"/>
</dbReference>
<sequence length="363" mass="42029">MKYLFNKKITVHEMNFKDSSYWDHYVKNHGQSTLYHLFKWRHIIEKTYGHKTYCLAAADNNKSYPVRGILPLVHLKHFIFGNKLISMPFFDLGGILADDEKAEKVLIDKAVTLARHLNVDQVELRHITPLSIDSGLQEYQYRLQTVSSKVRMLLKLPNCSETLMNSFKAKLRSQIKRPLKAGFYSKIGGKELLDDFYNVFSVNMRDLGSPVHSKSLIKNILIEFPGNAKIVMVYKEQQPAACSFITGFKDTLSNPWASALREYSRFSPNMLLYWTMLDYACDNGYNYFDFGRSSPGEGTYKFKQQWGARPIALNWQYIVLKNETKNLSSDDKSRFDQAIEYWKKLPVCLTKIIGPVIRKNIGL</sequence>
<name>A0A975B5E4_9BACT</name>
<dbReference type="PANTHER" id="PTHR36174">
    <property type="entry name" value="LIPID II:GLYCINE GLYCYLTRANSFERASE"/>
    <property type="match status" value="1"/>
</dbReference>
<dbReference type="InterPro" id="IPR038740">
    <property type="entry name" value="BioF2-like_GNAT_dom"/>
</dbReference>
<accession>A0A975B5E4</accession>
<dbReference type="EMBL" id="CP061799">
    <property type="protein sequence ID" value="QTA79099.1"/>
    <property type="molecule type" value="Genomic_DNA"/>
</dbReference>
<proteinExistence type="predicted"/>
<evidence type="ECO:0000313" key="3">
    <source>
        <dbReference type="Proteomes" id="UP000663720"/>
    </source>
</evidence>
<gene>
    <name evidence="2" type="ORF">dnl_13520</name>
</gene>
<keyword evidence="3" id="KW-1185">Reference proteome</keyword>
<evidence type="ECO:0000313" key="2">
    <source>
        <dbReference type="EMBL" id="QTA79099.1"/>
    </source>
</evidence>
<dbReference type="AlphaFoldDB" id="A0A975B5E4"/>
<dbReference type="RefSeq" id="WP_246514880.1">
    <property type="nucleotide sequence ID" value="NZ_CP061799.1"/>
</dbReference>
<feature type="domain" description="BioF2-like acetyltransferase" evidence="1">
    <location>
        <begin position="166"/>
        <end position="303"/>
    </location>
</feature>
<dbReference type="SUPFAM" id="SSF55729">
    <property type="entry name" value="Acyl-CoA N-acyltransferases (Nat)"/>
    <property type="match status" value="1"/>
</dbReference>
<evidence type="ECO:0000259" key="1">
    <source>
        <dbReference type="Pfam" id="PF13480"/>
    </source>
</evidence>
<dbReference type="KEGG" id="dli:dnl_13520"/>
<protein>
    <submittedName>
        <fullName evidence="2">FemAB family PEP-CTERM system-associated protein</fullName>
    </submittedName>
</protein>
<dbReference type="Proteomes" id="UP000663720">
    <property type="component" value="Chromosome"/>
</dbReference>